<evidence type="ECO:0000256" key="7">
    <source>
        <dbReference type="ARBA" id="ARBA00022792"/>
    </source>
</evidence>
<comment type="cofactor">
    <cofactor evidence="2">
        <name>NAD(+)</name>
        <dbReference type="ChEBI" id="CHEBI:57540"/>
    </cofactor>
</comment>
<organism evidence="19 20">
    <name type="scientific">Rhodotorula toruloides</name>
    <name type="common">Yeast</name>
    <name type="synonym">Rhodosporidium toruloides</name>
    <dbReference type="NCBI Taxonomy" id="5286"/>
    <lineage>
        <taxon>Eukaryota</taxon>
        <taxon>Fungi</taxon>
        <taxon>Dikarya</taxon>
        <taxon>Basidiomycota</taxon>
        <taxon>Pucciniomycotina</taxon>
        <taxon>Microbotryomycetes</taxon>
        <taxon>Sporidiobolales</taxon>
        <taxon>Sporidiobolaceae</taxon>
        <taxon>Rhodotorula</taxon>
    </lineage>
</organism>
<feature type="compositionally biased region" description="Pro residues" evidence="17">
    <location>
        <begin position="164"/>
        <end position="175"/>
    </location>
</feature>
<evidence type="ECO:0000256" key="14">
    <source>
        <dbReference type="ARBA" id="ARBA00037955"/>
    </source>
</evidence>
<dbReference type="GO" id="GO:0005829">
    <property type="term" value="C:cytosol"/>
    <property type="evidence" value="ECO:0007669"/>
    <property type="project" value="TreeGrafter"/>
</dbReference>
<feature type="domain" description="NAD(P)-binding" evidence="18">
    <location>
        <begin position="283"/>
        <end position="409"/>
    </location>
</feature>
<evidence type="ECO:0000256" key="17">
    <source>
        <dbReference type="SAM" id="MobiDB-lite"/>
    </source>
</evidence>
<proteinExistence type="inferred from homology"/>
<evidence type="ECO:0000256" key="16">
    <source>
        <dbReference type="RuleBase" id="RU363000"/>
    </source>
</evidence>
<feature type="compositionally biased region" description="Low complexity" evidence="17">
    <location>
        <begin position="35"/>
        <end position="44"/>
    </location>
</feature>
<dbReference type="PANTHER" id="PTHR43725">
    <property type="entry name" value="UDP-GLUCOSE 4-EPIMERASE"/>
    <property type="match status" value="1"/>
</dbReference>
<evidence type="ECO:0000256" key="6">
    <source>
        <dbReference type="ARBA" id="ARBA00022692"/>
    </source>
</evidence>
<evidence type="ECO:0000256" key="8">
    <source>
        <dbReference type="ARBA" id="ARBA00022989"/>
    </source>
</evidence>
<evidence type="ECO:0000313" key="20">
    <source>
        <dbReference type="Proteomes" id="UP000321518"/>
    </source>
</evidence>
<feature type="region of interest" description="Disordered" evidence="17">
    <location>
        <begin position="144"/>
        <end position="177"/>
    </location>
</feature>
<keyword evidence="9" id="KW-0520">NAD</keyword>
<comment type="function">
    <text evidence="16">Component of the MICOS complex, a large protein complex of the mitochondrial inner membrane that plays crucial roles in the maintenance of crista junctions, inner membrane architecture, and formation of contact sites to the outer membrane.</text>
</comment>
<comment type="similarity">
    <text evidence="14">In the N-terminal section; belongs to the NAD(P)-dependent epimerase/dehydratase family.</text>
</comment>
<comment type="subunit">
    <text evidence="16">Component of the mitochondrial contact site and cristae organizing system (MICOS) complex.</text>
</comment>
<evidence type="ECO:0000256" key="2">
    <source>
        <dbReference type="ARBA" id="ARBA00001911"/>
    </source>
</evidence>
<dbReference type="Gene3D" id="3.90.25.10">
    <property type="entry name" value="UDP-galactose 4-epimerase, domain 1"/>
    <property type="match status" value="2"/>
</dbReference>
<evidence type="ECO:0000256" key="12">
    <source>
        <dbReference type="ARBA" id="ARBA00023235"/>
    </source>
</evidence>
<evidence type="ECO:0000256" key="5">
    <source>
        <dbReference type="ARBA" id="ARBA00010877"/>
    </source>
</evidence>
<keyword evidence="6 16" id="KW-0812">Transmembrane</keyword>
<feature type="region of interest" description="Disordered" evidence="17">
    <location>
        <begin position="16"/>
        <end position="49"/>
    </location>
</feature>
<accession>A0A511KR48</accession>
<comment type="similarity">
    <text evidence="5 16">Belongs to the MICOS complex subunit Mic60 family.</text>
</comment>
<evidence type="ECO:0000256" key="3">
    <source>
        <dbReference type="ARBA" id="ARBA00004947"/>
    </source>
</evidence>
<comment type="pathway">
    <text evidence="4">Carbohydrate metabolism; hexose metabolism.</text>
</comment>
<comment type="catalytic activity">
    <reaction evidence="1">
        <text>UDP-alpha-D-glucose = UDP-alpha-D-galactose</text>
        <dbReference type="Rhea" id="RHEA:22168"/>
        <dbReference type="ChEBI" id="CHEBI:58885"/>
        <dbReference type="ChEBI" id="CHEBI:66914"/>
        <dbReference type="EC" id="5.1.3.2"/>
    </reaction>
</comment>
<dbReference type="InterPro" id="IPR036291">
    <property type="entry name" value="NAD(P)-bd_dom_sf"/>
</dbReference>
<dbReference type="EMBL" id="BJWK01000029">
    <property type="protein sequence ID" value="GEM12850.1"/>
    <property type="molecule type" value="Genomic_DNA"/>
</dbReference>
<evidence type="ECO:0000256" key="9">
    <source>
        <dbReference type="ARBA" id="ARBA00023027"/>
    </source>
</evidence>
<comment type="function">
    <text evidence="13">Mutarotase converts alpha-aldose to the beta-anomer. It is active on D-glucose, L-arabinose, D-xylose, D-galactose, maltose and lactose.</text>
</comment>
<sequence length="598" mass="65538">MLGQLASTIDSLAKRTLRSRIAPRGDQEAGGGEAPGPAQGAGEQVLGHAAQGEKELVERLDTQEEDWKKAFDEERQRLVSAYKEKLDNELATQQEIINQRLKEEVALGEAVRARKIFTAVKALENRIESGLPFTDELATLQRLAKETSSPHSSTLPPTRFSRLPSPPSPQTPPRPACIVPRPLRPLRLLCRPQLKKVSLYREHGGVFAYLTSCVASHALFEKEGWADGEDVVSTIARVKFWLANKDLDLATREVNSLKGWPKALASDWLQQARKHWSHRKTILITGAAGYIGSHIALSCLLSGQYSVVTIDNYHNSFPTALKRVTKLAQDALPAGASDEDKKALEIAVHKGDISIKSDIENIFKEYESKGGIWGVIHVAALKAVGESGEIPIKYYENNITATINLLDDVCDSDPEWRIISLRYFNPAGAHESGEIGEDPRGRPGNLVPLLAQMAVGKFPEGLKIFGDDYPTPDGTCVLMDLADGHVDALGALPKDDIFKAQAASTGFGASGGKYKAYNLGKGKGMSVKQMVAAMEKASGFKYKVEVVGRRTGDVPELVANPELAEKELNFHAKRDLEEMCRDQWNWQSKNPQGYEGTA</sequence>
<dbReference type="Pfam" id="PF16363">
    <property type="entry name" value="GDP_Man_Dehyd"/>
    <property type="match status" value="1"/>
</dbReference>
<protein>
    <recommendedName>
        <fullName evidence="16">MICOS complex subunit MIC60</fullName>
    </recommendedName>
    <alternativeName>
        <fullName evidence="16">Mitofilin</fullName>
    </alternativeName>
</protein>
<dbReference type="SUPFAM" id="SSF51735">
    <property type="entry name" value="NAD(P)-binding Rossmann-fold domains"/>
    <property type="match status" value="1"/>
</dbReference>
<evidence type="ECO:0000256" key="4">
    <source>
        <dbReference type="ARBA" id="ARBA00005028"/>
    </source>
</evidence>
<evidence type="ECO:0000259" key="18">
    <source>
        <dbReference type="Pfam" id="PF16363"/>
    </source>
</evidence>
<keyword evidence="7 16" id="KW-0999">Mitochondrion inner membrane</keyword>
<keyword evidence="11" id="KW-0472">Membrane</keyword>
<dbReference type="Proteomes" id="UP000321518">
    <property type="component" value="Unassembled WGS sequence"/>
</dbReference>
<evidence type="ECO:0000256" key="10">
    <source>
        <dbReference type="ARBA" id="ARBA00023128"/>
    </source>
</evidence>
<reference evidence="19 20" key="1">
    <citation type="submission" date="2019-07" db="EMBL/GenBank/DDBJ databases">
        <title>Rhodotorula toruloides NBRC10032 genome sequencing.</title>
        <authorList>
            <person name="Shida Y."/>
            <person name="Takaku H."/>
            <person name="Ogasawara W."/>
            <person name="Mori K."/>
        </authorList>
    </citation>
    <scope>NUCLEOTIDE SEQUENCE [LARGE SCALE GENOMIC DNA]</scope>
    <source>
        <strain evidence="19 20">NBRC10032</strain>
    </source>
</reference>
<evidence type="ECO:0000256" key="13">
    <source>
        <dbReference type="ARBA" id="ARBA00037676"/>
    </source>
</evidence>
<dbReference type="GO" id="GO:0005996">
    <property type="term" value="P:monosaccharide metabolic process"/>
    <property type="evidence" value="ECO:0007669"/>
    <property type="project" value="TreeGrafter"/>
</dbReference>
<dbReference type="OrthoDB" id="9402762at2759"/>
<keyword evidence="10 16" id="KW-0496">Mitochondrion</keyword>
<dbReference type="GO" id="GO:0003978">
    <property type="term" value="F:UDP-glucose 4-epimerase activity"/>
    <property type="evidence" value="ECO:0007669"/>
    <property type="project" value="UniProtKB-EC"/>
</dbReference>
<comment type="caution">
    <text evidence="19">The sequence shown here is derived from an EMBL/GenBank/DDBJ whole genome shotgun (WGS) entry which is preliminary data.</text>
</comment>
<gene>
    <name evidence="19" type="ORF">Rt10032_c29g6867</name>
</gene>
<dbReference type="InterPro" id="IPR016040">
    <property type="entry name" value="NAD(P)-bd_dom"/>
</dbReference>
<name>A0A511KR48_RHOTO</name>
<dbReference type="Pfam" id="PF09731">
    <property type="entry name" value="Mitofilin"/>
    <property type="match status" value="1"/>
</dbReference>
<dbReference type="AlphaFoldDB" id="A0A511KR48"/>
<dbReference type="GO" id="GO:0005743">
    <property type="term" value="C:mitochondrial inner membrane"/>
    <property type="evidence" value="ECO:0007669"/>
    <property type="project" value="UniProtKB-SubCell"/>
</dbReference>
<keyword evidence="12" id="KW-0413">Isomerase</keyword>
<evidence type="ECO:0000256" key="1">
    <source>
        <dbReference type="ARBA" id="ARBA00000083"/>
    </source>
</evidence>
<keyword evidence="8" id="KW-1133">Transmembrane helix</keyword>
<comment type="pathway">
    <text evidence="3">Carbohydrate metabolism; galactose metabolism.</text>
</comment>
<evidence type="ECO:0000256" key="11">
    <source>
        <dbReference type="ARBA" id="ARBA00023136"/>
    </source>
</evidence>
<evidence type="ECO:0000313" key="19">
    <source>
        <dbReference type="EMBL" id="GEM12850.1"/>
    </source>
</evidence>
<dbReference type="PANTHER" id="PTHR43725:SF47">
    <property type="entry name" value="UDP-GLUCOSE 4-EPIMERASE"/>
    <property type="match status" value="1"/>
</dbReference>
<feature type="compositionally biased region" description="Low complexity" evidence="17">
    <location>
        <begin position="147"/>
        <end position="163"/>
    </location>
</feature>
<comment type="subcellular location">
    <subcellularLocation>
        <location evidence="16">Mitochondrion inner membrane</location>
        <topology evidence="16">Single-pass membrane protein</topology>
    </subcellularLocation>
</comment>
<dbReference type="InterPro" id="IPR019133">
    <property type="entry name" value="MIC60"/>
</dbReference>
<evidence type="ECO:0000256" key="15">
    <source>
        <dbReference type="ARBA" id="ARBA00038238"/>
    </source>
</evidence>
<comment type="similarity">
    <text evidence="15">In the C-terminal section; belongs to the aldose epimerase family.</text>
</comment>
<dbReference type="Gene3D" id="3.40.50.720">
    <property type="entry name" value="NAD(P)-binding Rossmann-like Domain"/>
    <property type="match status" value="1"/>
</dbReference>